<sequence>MFPCAILHHSCCPLGKHHSSHRIMNEQQVSTHRAMVTQIETMLRVAPQNWTSYLPSARFLMQNIDAGLSADFNDWIRTVTALQELGFADVDRGGDPIVTRWCNSQWLSMLAQRPNSSAVLRGLGSYWLYRAQPSLGRIHAEESSSSSGSSLGAAGTGDGRLHGANYVEARGLLTPATDYFARAVQAAHAEGSLTGGLLEKAAEAYMSLGNVTYSRHNRRYFTQAIFYLRTAAGLPGYRLPEHLQQYLDEYGPLVE</sequence>
<keyword evidence="2" id="KW-1185">Reference proteome</keyword>
<gene>
    <name evidence="1" type="ORF">HDK90DRAFT_130928</name>
</gene>
<dbReference type="EMBL" id="JBBWRZ010000002">
    <property type="protein sequence ID" value="KAK8243706.1"/>
    <property type="molecule type" value="Genomic_DNA"/>
</dbReference>
<accession>A0ABR1YYB8</accession>
<evidence type="ECO:0000313" key="1">
    <source>
        <dbReference type="EMBL" id="KAK8243706.1"/>
    </source>
</evidence>
<organism evidence="1 2">
    <name type="scientific">Phyllosticta capitalensis</name>
    <dbReference type="NCBI Taxonomy" id="121624"/>
    <lineage>
        <taxon>Eukaryota</taxon>
        <taxon>Fungi</taxon>
        <taxon>Dikarya</taxon>
        <taxon>Ascomycota</taxon>
        <taxon>Pezizomycotina</taxon>
        <taxon>Dothideomycetes</taxon>
        <taxon>Dothideomycetes incertae sedis</taxon>
        <taxon>Botryosphaeriales</taxon>
        <taxon>Phyllostictaceae</taxon>
        <taxon>Phyllosticta</taxon>
    </lineage>
</organism>
<evidence type="ECO:0000313" key="2">
    <source>
        <dbReference type="Proteomes" id="UP001492380"/>
    </source>
</evidence>
<comment type="caution">
    <text evidence="1">The sequence shown here is derived from an EMBL/GenBank/DDBJ whole genome shotgun (WGS) entry which is preliminary data.</text>
</comment>
<protein>
    <submittedName>
        <fullName evidence="1">Uncharacterized protein</fullName>
    </submittedName>
</protein>
<proteinExistence type="predicted"/>
<dbReference type="Proteomes" id="UP001492380">
    <property type="component" value="Unassembled WGS sequence"/>
</dbReference>
<reference evidence="1 2" key="1">
    <citation type="submission" date="2024-04" db="EMBL/GenBank/DDBJ databases">
        <title>Phyllosticta paracitricarpa is synonymous to the EU quarantine fungus P. citricarpa based on phylogenomic analyses.</title>
        <authorList>
            <consortium name="Lawrence Berkeley National Laboratory"/>
            <person name="Van Ingen-Buijs V.A."/>
            <person name="Van Westerhoven A.C."/>
            <person name="Haridas S."/>
            <person name="Skiadas P."/>
            <person name="Martin F."/>
            <person name="Groenewald J.Z."/>
            <person name="Crous P.W."/>
            <person name="Seidl M.F."/>
        </authorList>
    </citation>
    <scope>NUCLEOTIDE SEQUENCE [LARGE SCALE GENOMIC DNA]</scope>
    <source>
        <strain evidence="1 2">CBS 123374</strain>
    </source>
</reference>
<name>A0ABR1YYB8_9PEZI</name>